<evidence type="ECO:0000256" key="1">
    <source>
        <dbReference type="ARBA" id="ARBA00004167"/>
    </source>
</evidence>
<dbReference type="InterPro" id="IPR001107">
    <property type="entry name" value="Band_7"/>
</dbReference>
<dbReference type="GO" id="GO:0006508">
    <property type="term" value="P:proteolysis"/>
    <property type="evidence" value="ECO:0007669"/>
    <property type="project" value="UniProtKB-KW"/>
</dbReference>
<dbReference type="AlphaFoldDB" id="A0A4D7QPH2"/>
<keyword evidence="5" id="KW-0472">Membrane</keyword>
<evidence type="ECO:0000313" key="9">
    <source>
        <dbReference type="EMBL" id="QCK86052.1"/>
    </source>
</evidence>
<evidence type="ECO:0000256" key="5">
    <source>
        <dbReference type="ARBA" id="ARBA00023136"/>
    </source>
</evidence>
<dbReference type="GO" id="GO:0008233">
    <property type="term" value="F:peptidase activity"/>
    <property type="evidence" value="ECO:0007669"/>
    <property type="project" value="UniProtKB-KW"/>
</dbReference>
<comment type="subcellular location">
    <subcellularLocation>
        <location evidence="1">Membrane</location>
        <topology evidence="1">Single-pass membrane protein</topology>
    </subcellularLocation>
</comment>
<proteinExistence type="inferred from homology"/>
<feature type="domain" description="Band 7" evidence="8">
    <location>
        <begin position="22"/>
        <end position="185"/>
    </location>
</feature>
<evidence type="ECO:0000313" key="10">
    <source>
        <dbReference type="Proteomes" id="UP000298588"/>
    </source>
</evidence>
<dbReference type="PRINTS" id="PR00721">
    <property type="entry name" value="STOMATIN"/>
</dbReference>
<evidence type="ECO:0000256" key="3">
    <source>
        <dbReference type="ARBA" id="ARBA00022692"/>
    </source>
</evidence>
<evidence type="ECO:0000259" key="8">
    <source>
        <dbReference type="SMART" id="SM00244"/>
    </source>
</evidence>
<evidence type="ECO:0000256" key="6">
    <source>
        <dbReference type="PIRNR" id="PIRNR005651"/>
    </source>
</evidence>
<keyword evidence="9" id="KW-0378">Hydrolase</keyword>
<sequence>MNSSVKLVAGIVAAAVIFALANSFFVVQQTQHAIVLRFGQIVREPISEPGLYFKAPFIDNVVALDKRTLDLDLPVQAVLSVDRQNLDVDGFARYRITQPLRFFQTVRTIPNANTRLASFVNASMRNVIAGQTLSALIRTDRANLMNRIQEDVNREAGTLGVEIVDLRLTRVDLPQVNQEAVFNRMQTERRQEAADLRATGNQAAVTIRARADREVVGILAEANRKAEEIRGAGDADRNKIFAEAYGRDQDFFTFYRTMQAYENSMKQGDTRMVISPNSEFFRFFGDPTGRRNGSPAQTLPTPPASR</sequence>
<dbReference type="Proteomes" id="UP000298588">
    <property type="component" value="Chromosome"/>
</dbReference>
<dbReference type="PANTHER" id="PTHR42911">
    <property type="entry name" value="MODULATOR OF FTSH PROTEASE HFLC"/>
    <property type="match status" value="1"/>
</dbReference>
<dbReference type="SMART" id="SM00244">
    <property type="entry name" value="PHB"/>
    <property type="match status" value="1"/>
</dbReference>
<accession>A0A4D7QPH2</accession>
<dbReference type="CDD" id="cd03405">
    <property type="entry name" value="SPFH_HflC"/>
    <property type="match status" value="1"/>
</dbReference>
<gene>
    <name evidence="9" type="primary">hflC</name>
    <name evidence="9" type="ORF">E8L99_09955</name>
</gene>
<dbReference type="SUPFAM" id="SSF117892">
    <property type="entry name" value="Band 7/SPFH domain"/>
    <property type="match status" value="1"/>
</dbReference>
<dbReference type="InterPro" id="IPR036013">
    <property type="entry name" value="Band_7/SPFH_dom_sf"/>
</dbReference>
<protein>
    <recommendedName>
        <fullName evidence="6">Protein HflC</fullName>
    </recommendedName>
</protein>
<keyword evidence="9" id="KW-0645">Protease</keyword>
<keyword evidence="3" id="KW-0812">Transmembrane</keyword>
<dbReference type="GO" id="GO:0016020">
    <property type="term" value="C:membrane"/>
    <property type="evidence" value="ECO:0007669"/>
    <property type="project" value="UniProtKB-SubCell"/>
</dbReference>
<dbReference type="PIRSF" id="PIRSF005651">
    <property type="entry name" value="HflC"/>
    <property type="match status" value="1"/>
</dbReference>
<name>A0A4D7QPH2_9HYPH</name>
<dbReference type="Gene3D" id="3.30.479.30">
    <property type="entry name" value="Band 7 domain"/>
    <property type="match status" value="1"/>
</dbReference>
<dbReference type="RefSeq" id="WP_137099384.1">
    <property type="nucleotide sequence ID" value="NZ_CP039865.1"/>
</dbReference>
<dbReference type="KEGG" id="paqt:E8L99_09955"/>
<dbReference type="InterPro" id="IPR001972">
    <property type="entry name" value="Stomatin_HflK_fam"/>
</dbReference>
<organism evidence="9 10">
    <name type="scientific">Phreatobacter aquaticus</name>
    <dbReference type="NCBI Taxonomy" id="2570229"/>
    <lineage>
        <taxon>Bacteria</taxon>
        <taxon>Pseudomonadati</taxon>
        <taxon>Pseudomonadota</taxon>
        <taxon>Alphaproteobacteria</taxon>
        <taxon>Hyphomicrobiales</taxon>
        <taxon>Phreatobacteraceae</taxon>
        <taxon>Phreatobacter</taxon>
    </lineage>
</organism>
<keyword evidence="10" id="KW-1185">Reference proteome</keyword>
<dbReference type="InterPro" id="IPR010200">
    <property type="entry name" value="HflC"/>
</dbReference>
<evidence type="ECO:0000256" key="2">
    <source>
        <dbReference type="ARBA" id="ARBA00007862"/>
    </source>
</evidence>
<comment type="function">
    <text evidence="6">HflC and HflK could regulate a protease.</text>
</comment>
<feature type="region of interest" description="Disordered" evidence="7">
    <location>
        <begin position="285"/>
        <end position="306"/>
    </location>
</feature>
<dbReference type="OrthoDB" id="9812991at2"/>
<evidence type="ECO:0000256" key="7">
    <source>
        <dbReference type="SAM" id="MobiDB-lite"/>
    </source>
</evidence>
<dbReference type="NCBIfam" id="TIGR01932">
    <property type="entry name" value="hflC"/>
    <property type="match status" value="1"/>
</dbReference>
<reference evidence="9 10" key="1">
    <citation type="submission" date="2019-04" db="EMBL/GenBank/DDBJ databases">
        <title>Phreatobacter aquaticus sp. nov.</title>
        <authorList>
            <person name="Choi A."/>
            <person name="Baek K."/>
        </authorList>
    </citation>
    <scope>NUCLEOTIDE SEQUENCE [LARGE SCALE GENOMIC DNA]</scope>
    <source>
        <strain evidence="9 10">NMCR1094</strain>
    </source>
</reference>
<dbReference type="PANTHER" id="PTHR42911:SF1">
    <property type="entry name" value="MODULATOR OF FTSH PROTEASE HFLC"/>
    <property type="match status" value="1"/>
</dbReference>
<comment type="similarity">
    <text evidence="2 6">Belongs to the band 7/mec-2 family. HflC subfamily.</text>
</comment>
<evidence type="ECO:0000256" key="4">
    <source>
        <dbReference type="ARBA" id="ARBA00022989"/>
    </source>
</evidence>
<dbReference type="Pfam" id="PF01145">
    <property type="entry name" value="Band_7"/>
    <property type="match status" value="1"/>
</dbReference>
<dbReference type="EMBL" id="CP039865">
    <property type="protein sequence ID" value="QCK86052.1"/>
    <property type="molecule type" value="Genomic_DNA"/>
</dbReference>
<keyword evidence="4" id="KW-1133">Transmembrane helix</keyword>